<dbReference type="Gene3D" id="1.10.490.10">
    <property type="entry name" value="Globins"/>
    <property type="match status" value="1"/>
</dbReference>
<evidence type="ECO:0000313" key="9">
    <source>
        <dbReference type="Proteomes" id="UP000821853"/>
    </source>
</evidence>
<dbReference type="AlphaFoldDB" id="A0A9J6GE04"/>
<evidence type="ECO:0000256" key="6">
    <source>
        <dbReference type="RuleBase" id="RU000356"/>
    </source>
</evidence>
<keyword evidence="1 6" id="KW-0813">Transport</keyword>
<evidence type="ECO:0000256" key="4">
    <source>
        <dbReference type="ARBA" id="ARBA00022723"/>
    </source>
</evidence>
<dbReference type="InterPro" id="IPR012292">
    <property type="entry name" value="Globin/Proto"/>
</dbReference>
<dbReference type="InterPro" id="IPR000971">
    <property type="entry name" value="Globin"/>
</dbReference>
<keyword evidence="9" id="KW-1185">Reference proteome</keyword>
<dbReference type="GO" id="GO:0046872">
    <property type="term" value="F:metal ion binding"/>
    <property type="evidence" value="ECO:0007669"/>
    <property type="project" value="UniProtKB-KW"/>
</dbReference>
<reference evidence="8 9" key="1">
    <citation type="journal article" date="2020" name="Cell">
        <title>Large-Scale Comparative Analyses of Tick Genomes Elucidate Their Genetic Diversity and Vector Capacities.</title>
        <authorList>
            <consortium name="Tick Genome and Microbiome Consortium (TIGMIC)"/>
            <person name="Jia N."/>
            <person name="Wang J."/>
            <person name="Shi W."/>
            <person name="Du L."/>
            <person name="Sun Y."/>
            <person name="Zhan W."/>
            <person name="Jiang J.F."/>
            <person name="Wang Q."/>
            <person name="Zhang B."/>
            <person name="Ji P."/>
            <person name="Bell-Sakyi L."/>
            <person name="Cui X.M."/>
            <person name="Yuan T.T."/>
            <person name="Jiang B.G."/>
            <person name="Yang W.F."/>
            <person name="Lam T.T."/>
            <person name="Chang Q.C."/>
            <person name="Ding S.J."/>
            <person name="Wang X.J."/>
            <person name="Zhu J.G."/>
            <person name="Ruan X.D."/>
            <person name="Zhao L."/>
            <person name="Wei J.T."/>
            <person name="Ye R.Z."/>
            <person name="Que T.C."/>
            <person name="Du C.H."/>
            <person name="Zhou Y.H."/>
            <person name="Cheng J.X."/>
            <person name="Dai P.F."/>
            <person name="Guo W.B."/>
            <person name="Han X.H."/>
            <person name="Huang E.J."/>
            <person name="Li L.F."/>
            <person name="Wei W."/>
            <person name="Gao Y.C."/>
            <person name="Liu J.Z."/>
            <person name="Shao H.Z."/>
            <person name="Wang X."/>
            <person name="Wang C.C."/>
            <person name="Yang T.C."/>
            <person name="Huo Q.B."/>
            <person name="Li W."/>
            <person name="Chen H.Y."/>
            <person name="Chen S.E."/>
            <person name="Zhou L.G."/>
            <person name="Ni X.B."/>
            <person name="Tian J.H."/>
            <person name="Sheng Y."/>
            <person name="Liu T."/>
            <person name="Pan Y.S."/>
            <person name="Xia L.Y."/>
            <person name="Li J."/>
            <person name="Zhao F."/>
            <person name="Cao W.C."/>
        </authorList>
    </citation>
    <scope>NUCLEOTIDE SEQUENCE [LARGE SCALE GENOMIC DNA]</scope>
    <source>
        <strain evidence="8">HaeL-2018</strain>
    </source>
</reference>
<dbReference type="PROSITE" id="PS01033">
    <property type="entry name" value="GLOBIN"/>
    <property type="match status" value="1"/>
</dbReference>
<evidence type="ECO:0000256" key="5">
    <source>
        <dbReference type="ARBA" id="ARBA00023004"/>
    </source>
</evidence>
<gene>
    <name evidence="8" type="ORF">HPB48_016324</name>
</gene>
<dbReference type="PANTHER" id="PTHR47217">
    <property type="entry name" value="GLOBIN-LIKE PROTEIN"/>
    <property type="match status" value="1"/>
</dbReference>
<keyword evidence="5" id="KW-0408">Iron</keyword>
<dbReference type="GO" id="GO:0020037">
    <property type="term" value="F:heme binding"/>
    <property type="evidence" value="ECO:0007669"/>
    <property type="project" value="InterPro"/>
</dbReference>
<keyword evidence="3 6" id="KW-0561">Oxygen transport</keyword>
<comment type="similarity">
    <text evidence="6">Belongs to the globin family.</text>
</comment>
<dbReference type="InterPro" id="IPR044399">
    <property type="entry name" value="Mb-like_M"/>
</dbReference>
<dbReference type="CDD" id="cd01040">
    <property type="entry name" value="Mb-like"/>
    <property type="match status" value="1"/>
</dbReference>
<evidence type="ECO:0000256" key="1">
    <source>
        <dbReference type="ARBA" id="ARBA00022448"/>
    </source>
</evidence>
<dbReference type="GO" id="GO:0005344">
    <property type="term" value="F:oxygen carrier activity"/>
    <property type="evidence" value="ECO:0007669"/>
    <property type="project" value="UniProtKB-KW"/>
</dbReference>
<comment type="caution">
    <text evidence="8">The sequence shown here is derived from an EMBL/GenBank/DDBJ whole genome shotgun (WGS) entry which is preliminary data.</text>
</comment>
<accession>A0A9J6GE04</accession>
<dbReference type="SUPFAM" id="SSF46458">
    <property type="entry name" value="Globin-like"/>
    <property type="match status" value="1"/>
</dbReference>
<evidence type="ECO:0000313" key="8">
    <source>
        <dbReference type="EMBL" id="KAH9372632.1"/>
    </source>
</evidence>
<name>A0A9J6GE04_HAELO</name>
<keyword evidence="2 6" id="KW-0349">Heme</keyword>
<dbReference type="InterPro" id="IPR009050">
    <property type="entry name" value="Globin-like_sf"/>
</dbReference>
<dbReference type="EMBL" id="JABSTR010000006">
    <property type="protein sequence ID" value="KAH9372632.1"/>
    <property type="molecule type" value="Genomic_DNA"/>
</dbReference>
<dbReference type="PANTHER" id="PTHR47217:SF1">
    <property type="entry name" value="GLOBIN-LIKE PROTEIN"/>
    <property type="match status" value="1"/>
</dbReference>
<protein>
    <recommendedName>
        <fullName evidence="7">Globin domain-containing protein</fullName>
    </recommendedName>
</protein>
<proteinExistence type="inferred from homology"/>
<dbReference type="Pfam" id="PF00042">
    <property type="entry name" value="Globin"/>
    <property type="match status" value="1"/>
</dbReference>
<dbReference type="Proteomes" id="UP000821853">
    <property type="component" value="Chromosome 4"/>
</dbReference>
<dbReference type="OrthoDB" id="436496at2759"/>
<organism evidence="8 9">
    <name type="scientific">Haemaphysalis longicornis</name>
    <name type="common">Bush tick</name>
    <dbReference type="NCBI Taxonomy" id="44386"/>
    <lineage>
        <taxon>Eukaryota</taxon>
        <taxon>Metazoa</taxon>
        <taxon>Ecdysozoa</taxon>
        <taxon>Arthropoda</taxon>
        <taxon>Chelicerata</taxon>
        <taxon>Arachnida</taxon>
        <taxon>Acari</taxon>
        <taxon>Parasitiformes</taxon>
        <taxon>Ixodida</taxon>
        <taxon>Ixodoidea</taxon>
        <taxon>Ixodidae</taxon>
        <taxon>Haemaphysalinae</taxon>
        <taxon>Haemaphysalis</taxon>
    </lineage>
</organism>
<dbReference type="VEuPathDB" id="VectorBase:HLOH_057213"/>
<sequence length="167" mass="18507">MGLSLRKKKVSNPVTGLTASDTKLVRDTWRSLCGLHTDYGVLVFQTLFSRHPEFLPMFSRFRDNDVGSLPDDVHFRAHAYAVGNQLTSMVDCADDARLLDALIQKNAKAHTGRPGVAPRHFHDLGSCVIAVLALKFEKMMTPQAVAAWEKLFAVSSFLGNGETQDEF</sequence>
<evidence type="ECO:0000256" key="3">
    <source>
        <dbReference type="ARBA" id="ARBA00022621"/>
    </source>
</evidence>
<evidence type="ECO:0000259" key="7">
    <source>
        <dbReference type="PROSITE" id="PS01033"/>
    </source>
</evidence>
<evidence type="ECO:0000256" key="2">
    <source>
        <dbReference type="ARBA" id="ARBA00022617"/>
    </source>
</evidence>
<keyword evidence="4" id="KW-0479">Metal-binding</keyword>
<dbReference type="GO" id="GO:0019825">
    <property type="term" value="F:oxygen binding"/>
    <property type="evidence" value="ECO:0007669"/>
    <property type="project" value="InterPro"/>
</dbReference>
<feature type="domain" description="Globin" evidence="7">
    <location>
        <begin position="16"/>
        <end position="164"/>
    </location>
</feature>
<dbReference type="OMA" id="HACSAAY"/>